<dbReference type="GO" id="GO:0016207">
    <property type="term" value="F:4-coumarate-CoA ligase activity"/>
    <property type="evidence" value="ECO:0007669"/>
    <property type="project" value="UniProtKB-EC"/>
</dbReference>
<dbReference type="Pfam" id="PF00501">
    <property type="entry name" value="AMP-binding"/>
    <property type="match status" value="2"/>
</dbReference>
<dbReference type="InterPro" id="IPR042099">
    <property type="entry name" value="ANL_N_sf"/>
</dbReference>
<feature type="domain" description="AMP-dependent synthetase/ligase" evidence="6">
    <location>
        <begin position="104"/>
        <end position="236"/>
    </location>
</feature>
<proteinExistence type="predicted"/>
<name>A0A1D6QMA6_MAIZE</name>
<evidence type="ECO:0000256" key="3">
    <source>
        <dbReference type="ARBA" id="ARBA00034219"/>
    </source>
</evidence>
<comment type="catalytic activity">
    <reaction evidence="5">
        <text>(E)-4-coumarate + ATP + CoA = (E)-4-coumaroyl-CoA + AMP + diphosphate</text>
        <dbReference type="Rhea" id="RHEA:19641"/>
        <dbReference type="ChEBI" id="CHEBI:12876"/>
        <dbReference type="ChEBI" id="CHEBI:30616"/>
        <dbReference type="ChEBI" id="CHEBI:33019"/>
        <dbReference type="ChEBI" id="CHEBI:57287"/>
        <dbReference type="ChEBI" id="CHEBI:85008"/>
        <dbReference type="ChEBI" id="CHEBI:456215"/>
        <dbReference type="EC" id="6.2.1.12"/>
    </reaction>
    <physiologicalReaction direction="left-to-right" evidence="5">
        <dbReference type="Rhea" id="RHEA:19642"/>
    </physiologicalReaction>
</comment>
<dbReference type="GO" id="GO:0009698">
    <property type="term" value="P:phenylpropanoid metabolic process"/>
    <property type="evidence" value="ECO:0007669"/>
    <property type="project" value="UniProtKB-ARBA"/>
</dbReference>
<dbReference type="EMBL" id="CM000780">
    <property type="protein sequence ID" value="AQK58804.1"/>
    <property type="molecule type" value="Genomic_DNA"/>
</dbReference>
<gene>
    <name evidence="7" type="ORF">ZEAMMB73_Zm00001d053127</name>
</gene>
<feature type="domain" description="AMP-dependent synthetase/ligase" evidence="6">
    <location>
        <begin position="237"/>
        <end position="426"/>
    </location>
</feature>
<evidence type="ECO:0000313" key="7">
    <source>
        <dbReference type="EMBL" id="AQK58804.1"/>
    </source>
</evidence>
<dbReference type="PROSITE" id="PS00455">
    <property type="entry name" value="AMP_BINDING"/>
    <property type="match status" value="1"/>
</dbReference>
<accession>A0A1D6QMA6</accession>
<comment type="catalytic activity">
    <reaction evidence="3">
        <text>(E)-4-coumarate + ATP + H(+) = (E)-4-coumaroyl-AMP + diphosphate</text>
        <dbReference type="Rhea" id="RHEA:72419"/>
        <dbReference type="ChEBI" id="CHEBI:12876"/>
        <dbReference type="ChEBI" id="CHEBI:15378"/>
        <dbReference type="ChEBI" id="CHEBI:30616"/>
        <dbReference type="ChEBI" id="CHEBI:33019"/>
        <dbReference type="ChEBI" id="CHEBI:192348"/>
    </reaction>
    <physiologicalReaction direction="left-to-right" evidence="3">
        <dbReference type="Rhea" id="RHEA:72420"/>
    </physiologicalReaction>
</comment>
<evidence type="ECO:0000256" key="4">
    <source>
        <dbReference type="ARBA" id="ARBA00034223"/>
    </source>
</evidence>
<organism evidence="7">
    <name type="scientific">Zea mays</name>
    <name type="common">Maize</name>
    <dbReference type="NCBI Taxonomy" id="4577"/>
    <lineage>
        <taxon>Eukaryota</taxon>
        <taxon>Viridiplantae</taxon>
        <taxon>Streptophyta</taxon>
        <taxon>Embryophyta</taxon>
        <taxon>Tracheophyta</taxon>
        <taxon>Spermatophyta</taxon>
        <taxon>Magnoliopsida</taxon>
        <taxon>Liliopsida</taxon>
        <taxon>Poales</taxon>
        <taxon>Poaceae</taxon>
        <taxon>PACMAD clade</taxon>
        <taxon>Panicoideae</taxon>
        <taxon>Andropogonodae</taxon>
        <taxon>Andropogoneae</taxon>
        <taxon>Tripsacinae</taxon>
        <taxon>Zea</taxon>
    </lineage>
</organism>
<dbReference type="EC" id="6.2.1.12" evidence="2"/>
<dbReference type="PANTHER" id="PTHR43272:SF4">
    <property type="entry name" value="LONG CHAIN ACYL-COA SYNTHETASE 2"/>
    <property type="match status" value="1"/>
</dbReference>
<dbReference type="SUPFAM" id="SSF56801">
    <property type="entry name" value="Acetyl-CoA synthetase-like"/>
    <property type="match status" value="1"/>
</dbReference>
<evidence type="ECO:0000256" key="5">
    <source>
        <dbReference type="ARBA" id="ARBA00034252"/>
    </source>
</evidence>
<dbReference type="GO" id="GO:0004467">
    <property type="term" value="F:long-chain fatty acid-CoA ligase activity"/>
    <property type="evidence" value="ECO:0007669"/>
    <property type="project" value="UniProtKB-ARBA"/>
</dbReference>
<dbReference type="PANTHER" id="PTHR43272">
    <property type="entry name" value="LONG-CHAIN-FATTY-ACID--COA LIGASE"/>
    <property type="match status" value="1"/>
</dbReference>
<dbReference type="InterPro" id="IPR000873">
    <property type="entry name" value="AMP-dep_synth/lig_dom"/>
</dbReference>
<dbReference type="GO" id="GO:0106290">
    <property type="term" value="F:trans-cinnamate-CoA ligase activity"/>
    <property type="evidence" value="ECO:0007669"/>
    <property type="project" value="UniProtKB-ARBA"/>
</dbReference>
<dbReference type="Gene3D" id="3.40.50.12780">
    <property type="entry name" value="N-terminal domain of ligase-like"/>
    <property type="match status" value="2"/>
</dbReference>
<dbReference type="AlphaFoldDB" id="A0A1D6QMA6"/>
<protein>
    <recommendedName>
        <fullName evidence="2">4-coumarate--CoA ligase</fullName>
        <ecNumber evidence="2">6.2.1.12</ecNumber>
    </recommendedName>
</protein>
<dbReference type="InterPro" id="IPR020845">
    <property type="entry name" value="AMP-binding_CS"/>
</dbReference>
<sequence>MSMPETFTLKVGEATPAAAGRPSAGPVYRSIYAKDGLMDLPQDIQSPWDLFSGAVKKYPTNRMVGQRQVTDGKAGEYVWQTYEEVCQKVMRIGSAIRSLGVEPACNSQGICYVPLYDTLGAKAVEFIMYHAEISIAFVQESKIKSILAVLPKCTAHLRAIVSFGDFASEMKAEAERLGVSCFSWEEFSSMGKQDYQLPNKRKEDICTIMYTSGTTGDPKGVIITNKAIVAGVMTTEHLLKETDKVDIRYLMEDVQVMKPTIFCGVPRVYDRIYTGINMKIQSGGMIARHLFQYAYNYKLANMRKGLKQHEASPFFDKIVFSKIKEGLGGRIRLMIAGAAPLPGQIEEFMRVTTCSVVVQGYGLTESCAGCFTSIANIFSMIGTVGPPVTTIEARLESVPEMGYDALSDTPRGEICLRGHTMFSGYYKRPSLTEEVFSDGWFHTGDIGEWQSNGTMKIIDRKKNIFKLSQGEYVAVEVLERAYLQSPLVASVWVYGNSFESFLVAVAVPERQALEEWAAANSKAGDFAELCADPKARTYVRDQLNQTGKKLGLRGFEMLKAVYLEPVPFSIEKDLVTPTFKLKRPQLLKYYKDRVDQMYKDAKEGRAAP</sequence>
<evidence type="ECO:0000259" key="6">
    <source>
        <dbReference type="Pfam" id="PF00501"/>
    </source>
</evidence>
<comment type="catalytic activity">
    <reaction evidence="4">
        <text>(E)-4-coumaroyl-AMP + CoA = (E)-4-coumaroyl-CoA + AMP + H(+)</text>
        <dbReference type="Rhea" id="RHEA:72423"/>
        <dbReference type="ChEBI" id="CHEBI:15378"/>
        <dbReference type="ChEBI" id="CHEBI:57287"/>
        <dbReference type="ChEBI" id="CHEBI:85008"/>
        <dbReference type="ChEBI" id="CHEBI:192348"/>
        <dbReference type="ChEBI" id="CHEBI:456215"/>
    </reaction>
    <physiologicalReaction direction="left-to-right" evidence="4">
        <dbReference type="Rhea" id="RHEA:72424"/>
    </physiologicalReaction>
</comment>
<comment type="cofactor">
    <cofactor evidence="1">
        <name>Mg(2+)</name>
        <dbReference type="ChEBI" id="CHEBI:18420"/>
    </cofactor>
</comment>
<dbReference type="ExpressionAtlas" id="A0A1D6QMA6">
    <property type="expression patterns" value="baseline and differential"/>
</dbReference>
<evidence type="ECO:0000256" key="2">
    <source>
        <dbReference type="ARBA" id="ARBA00012959"/>
    </source>
</evidence>
<evidence type="ECO:0000256" key="1">
    <source>
        <dbReference type="ARBA" id="ARBA00001946"/>
    </source>
</evidence>
<reference evidence="7" key="1">
    <citation type="submission" date="2015-12" db="EMBL/GenBank/DDBJ databases">
        <title>Update maize B73 reference genome by single molecule sequencing technologies.</title>
        <authorList>
            <consortium name="Maize Genome Sequencing Project"/>
            <person name="Ware D."/>
        </authorList>
    </citation>
    <scope>NUCLEOTIDE SEQUENCE</scope>
    <source>
        <tissue evidence="7">Seedling</tissue>
    </source>
</reference>